<evidence type="ECO:0000313" key="6">
    <source>
        <dbReference type="Proteomes" id="UP000886845"/>
    </source>
</evidence>
<dbReference type="SUPFAM" id="SSF53597">
    <property type="entry name" value="Dihydrofolate reductase-like"/>
    <property type="match status" value="1"/>
</dbReference>
<accession>A0A9D1NMT7</accession>
<dbReference type="InterPro" id="IPR024072">
    <property type="entry name" value="DHFR-like_dom_sf"/>
</dbReference>
<keyword evidence="3" id="KW-0560">Oxidoreductase</keyword>
<dbReference type="InterPro" id="IPR002734">
    <property type="entry name" value="RibDG_C"/>
</dbReference>
<keyword evidence="2" id="KW-0521">NADP</keyword>
<dbReference type="GO" id="GO:0009231">
    <property type="term" value="P:riboflavin biosynthetic process"/>
    <property type="evidence" value="ECO:0007669"/>
    <property type="project" value="InterPro"/>
</dbReference>
<dbReference type="AlphaFoldDB" id="A0A9D1NMT7"/>
<sequence>MNRPTIVCHMMTSVDGRIDCAMTAKLRGVDDYYATLEALEAPTTLSGRVTAELELALPGRYAPKDPTPIGHEAFAKNRDAAAYEVVVDTKGTLLWPDDADAEKPHLILTTAQAPKEYLDYLTARSVSWVVCGEKRIDLPRAMETLAAEFGVKRLAAVGGPTINTAFLAAGLLDEISLLIGLGVDGRAGFPPVFDGLPQDAEPIPLTLKSAQALPSGAVWLRCLPAK</sequence>
<evidence type="ECO:0000256" key="2">
    <source>
        <dbReference type="ARBA" id="ARBA00022857"/>
    </source>
</evidence>
<evidence type="ECO:0000256" key="3">
    <source>
        <dbReference type="ARBA" id="ARBA00023002"/>
    </source>
</evidence>
<evidence type="ECO:0000256" key="1">
    <source>
        <dbReference type="ARBA" id="ARBA00005104"/>
    </source>
</evidence>
<evidence type="ECO:0000259" key="4">
    <source>
        <dbReference type="Pfam" id="PF01872"/>
    </source>
</evidence>
<dbReference type="InterPro" id="IPR050765">
    <property type="entry name" value="Riboflavin_Biosynth_HTPR"/>
</dbReference>
<dbReference type="Gene3D" id="3.40.430.10">
    <property type="entry name" value="Dihydrofolate Reductase, subunit A"/>
    <property type="match status" value="1"/>
</dbReference>
<dbReference type="GO" id="GO:0008703">
    <property type="term" value="F:5-amino-6-(5-phosphoribosylamino)uracil reductase activity"/>
    <property type="evidence" value="ECO:0007669"/>
    <property type="project" value="InterPro"/>
</dbReference>
<dbReference type="Proteomes" id="UP000886845">
    <property type="component" value="Unassembled WGS sequence"/>
</dbReference>
<dbReference type="PANTHER" id="PTHR38011">
    <property type="entry name" value="DIHYDROFOLATE REDUCTASE FAMILY PROTEIN (AFU_ORTHOLOGUE AFUA_8G06820)"/>
    <property type="match status" value="1"/>
</dbReference>
<name>A0A9D1NMT7_9BACT</name>
<reference evidence="5" key="2">
    <citation type="journal article" date="2021" name="PeerJ">
        <title>Extensive microbial diversity within the chicken gut microbiome revealed by metagenomics and culture.</title>
        <authorList>
            <person name="Gilroy R."/>
            <person name="Ravi A."/>
            <person name="Getino M."/>
            <person name="Pursley I."/>
            <person name="Horton D.L."/>
            <person name="Alikhan N.F."/>
            <person name="Baker D."/>
            <person name="Gharbi K."/>
            <person name="Hall N."/>
            <person name="Watson M."/>
            <person name="Adriaenssens E.M."/>
            <person name="Foster-Nyarko E."/>
            <person name="Jarju S."/>
            <person name="Secka A."/>
            <person name="Antonio M."/>
            <person name="Oren A."/>
            <person name="Chaudhuri R.R."/>
            <person name="La Ragione R."/>
            <person name="Hildebrand F."/>
            <person name="Pallen M.J."/>
        </authorList>
    </citation>
    <scope>NUCLEOTIDE SEQUENCE</scope>
    <source>
        <strain evidence="5">35461</strain>
    </source>
</reference>
<reference evidence="5" key="1">
    <citation type="submission" date="2020-10" db="EMBL/GenBank/DDBJ databases">
        <authorList>
            <person name="Gilroy R."/>
        </authorList>
    </citation>
    <scope>NUCLEOTIDE SEQUENCE</scope>
    <source>
        <strain evidence="5">35461</strain>
    </source>
</reference>
<dbReference type="Pfam" id="PF01872">
    <property type="entry name" value="RibD_C"/>
    <property type="match status" value="1"/>
</dbReference>
<dbReference type="EMBL" id="DVOR01000172">
    <property type="protein sequence ID" value="HIV09527.1"/>
    <property type="molecule type" value="Genomic_DNA"/>
</dbReference>
<comment type="pathway">
    <text evidence="1">Cofactor biosynthesis; riboflavin biosynthesis.</text>
</comment>
<comment type="caution">
    <text evidence="5">The sequence shown here is derived from an EMBL/GenBank/DDBJ whole genome shotgun (WGS) entry which is preliminary data.</text>
</comment>
<protein>
    <submittedName>
        <fullName evidence="5">Dihydrofolate reductase family protein</fullName>
    </submittedName>
</protein>
<dbReference type="PANTHER" id="PTHR38011:SF7">
    <property type="entry name" value="2,5-DIAMINO-6-RIBOSYLAMINO-4(3H)-PYRIMIDINONE 5'-PHOSPHATE REDUCTASE"/>
    <property type="match status" value="1"/>
</dbReference>
<feature type="domain" description="Bacterial bifunctional deaminase-reductase C-terminal" evidence="4">
    <location>
        <begin position="4"/>
        <end position="217"/>
    </location>
</feature>
<proteinExistence type="predicted"/>
<evidence type="ECO:0000313" key="5">
    <source>
        <dbReference type="EMBL" id="HIV09527.1"/>
    </source>
</evidence>
<organism evidence="5 6">
    <name type="scientific">Candidatus Spyradenecus faecavium</name>
    <dbReference type="NCBI Taxonomy" id="2840947"/>
    <lineage>
        <taxon>Bacteria</taxon>
        <taxon>Pseudomonadati</taxon>
        <taxon>Lentisphaerota</taxon>
        <taxon>Lentisphaeria</taxon>
        <taxon>Lentisphaerales</taxon>
        <taxon>Lentisphaeraceae</taxon>
        <taxon>Lentisphaeraceae incertae sedis</taxon>
        <taxon>Candidatus Spyradenecus</taxon>
    </lineage>
</organism>
<gene>
    <name evidence="5" type="ORF">IAC79_05385</name>
</gene>